<protein>
    <submittedName>
        <fullName evidence="1">Uncharacterized protein</fullName>
    </submittedName>
</protein>
<reference evidence="1" key="1">
    <citation type="submission" date="2021-03" db="EMBL/GenBank/DDBJ databases">
        <title>Molecular epidemiology and mechanisms of colistin and carbapenem resistance in Enterobacteriaceae from clinical isolates, the environment and porcine samples in Pretoria, South Africa.</title>
        <authorList>
            <person name="Bogoshi D."/>
            <person name="Mbelle N.M."/>
            <person name="Naidoo V."/>
            <person name="Osei Sekyere J."/>
        </authorList>
    </citation>
    <scope>NUCLEOTIDE SEQUENCE</scope>
    <source>
        <strain evidence="1">ESB009</strain>
    </source>
</reference>
<accession>A0A939NIR5</accession>
<dbReference type="AlphaFoldDB" id="A0A939NIR5"/>
<organism evidence="1">
    <name type="scientific">Staphylococcus xylosus</name>
    <dbReference type="NCBI Taxonomy" id="1288"/>
    <lineage>
        <taxon>Bacteria</taxon>
        <taxon>Bacillati</taxon>
        <taxon>Bacillota</taxon>
        <taxon>Bacilli</taxon>
        <taxon>Bacillales</taxon>
        <taxon>Staphylococcaceae</taxon>
        <taxon>Staphylococcus</taxon>
    </lineage>
</organism>
<name>A0A939NIR5_STAXY</name>
<feature type="non-terminal residue" evidence="1">
    <location>
        <position position="1"/>
    </location>
</feature>
<proteinExistence type="predicted"/>
<dbReference type="EMBL" id="JAGETT010000020">
    <property type="protein sequence ID" value="MBO1919893.1"/>
    <property type="molecule type" value="Genomic_DNA"/>
</dbReference>
<gene>
    <name evidence="1" type="ORF">J4710_04600</name>
</gene>
<sequence length="85" mass="9634">GNRKRCVKSRGTSPKYLNKKIKKTVQYSVGGASPTDPTGSSNSMAIMVEYDSDTPNFEEEPDKVLQHLENISIQVIGQIKTWYRW</sequence>
<evidence type="ECO:0000313" key="1">
    <source>
        <dbReference type="EMBL" id="MBO1919893.1"/>
    </source>
</evidence>
<comment type="caution">
    <text evidence="1">The sequence shown here is derived from an EMBL/GenBank/DDBJ whole genome shotgun (WGS) entry which is preliminary data.</text>
</comment>